<dbReference type="AlphaFoldDB" id="A0A4Q0YL75"/>
<comment type="caution">
    <text evidence="1">The sequence shown here is derived from an EMBL/GenBank/DDBJ whole genome shotgun (WGS) entry which is preliminary data.</text>
</comment>
<accession>A0A4Q0YL75</accession>
<reference evidence="1 2" key="1">
    <citation type="submission" date="2017-10" db="EMBL/GenBank/DDBJ databases">
        <title>Nyctiphanis sp. nov., isolated from the stomach of the euphausiid Nyctiphanes simplex (Hansen, 1911) in the Gulf of California.</title>
        <authorList>
            <person name="Gomez-Gil B."/>
            <person name="Aguilar-Mendez M."/>
            <person name="Lopez-Cortes A."/>
            <person name="Gomez-Gutierrez J."/>
            <person name="Roque A."/>
            <person name="Lang E."/>
            <person name="Gonzalez-Castillo A."/>
        </authorList>
    </citation>
    <scope>NUCLEOTIDE SEQUENCE [LARGE SCALE GENOMIC DNA]</scope>
    <source>
        <strain evidence="1 2">CAIM 600</strain>
    </source>
</reference>
<evidence type="ECO:0000313" key="1">
    <source>
        <dbReference type="EMBL" id="RXJ71537.1"/>
    </source>
</evidence>
<gene>
    <name evidence="1" type="ORF">CS022_20855</name>
</gene>
<dbReference type="RefSeq" id="WP_129123855.1">
    <property type="nucleotide sequence ID" value="NZ_PEIB01000036.1"/>
</dbReference>
<dbReference type="EMBL" id="PEIB01000036">
    <property type="protein sequence ID" value="RXJ71537.1"/>
    <property type="molecule type" value="Genomic_DNA"/>
</dbReference>
<protein>
    <submittedName>
        <fullName evidence="1">Uncharacterized protein</fullName>
    </submittedName>
</protein>
<organism evidence="1 2">
    <name type="scientific">Veronia nyctiphanis</name>
    <dbReference type="NCBI Taxonomy" id="1278244"/>
    <lineage>
        <taxon>Bacteria</taxon>
        <taxon>Pseudomonadati</taxon>
        <taxon>Pseudomonadota</taxon>
        <taxon>Gammaproteobacteria</taxon>
        <taxon>Vibrionales</taxon>
        <taxon>Vibrionaceae</taxon>
        <taxon>Veronia</taxon>
    </lineage>
</organism>
<name>A0A4Q0YL75_9GAMM</name>
<proteinExistence type="predicted"/>
<keyword evidence="2" id="KW-1185">Reference proteome</keyword>
<sequence>MSKDINNVTSLIKDTNSQIEREPKKFSKDVNIDTSKIISPEVVANTKFQLADIDSSEYKEKYQGAIALYNDKTNTVTLDKQRFGNLSPDERTSVLVHELSHAKEDTDSKSLSDTKKDTEASARAIETSTLAAINLANNTNLKLLHILLMPIKMTTFTQLVLINGRHLSMLENTASNHTMSDTLTLRKRRMLFERTIRTGHLGRMCQIFLIRASAQIGLFPMS</sequence>
<evidence type="ECO:0000313" key="2">
    <source>
        <dbReference type="Proteomes" id="UP000290287"/>
    </source>
</evidence>
<dbReference type="Proteomes" id="UP000290287">
    <property type="component" value="Unassembled WGS sequence"/>
</dbReference>